<accession>A0A4Y2S359</accession>
<dbReference type="CDD" id="cd01650">
    <property type="entry name" value="RT_nLTR_like"/>
    <property type="match status" value="1"/>
</dbReference>
<evidence type="ECO:0000259" key="1">
    <source>
        <dbReference type="PROSITE" id="PS50878"/>
    </source>
</evidence>
<proteinExistence type="predicted"/>
<reference evidence="2 3" key="1">
    <citation type="journal article" date="2019" name="Sci. Rep.">
        <title>Orb-weaving spider Araneus ventricosus genome elucidates the spidroin gene catalogue.</title>
        <authorList>
            <person name="Kono N."/>
            <person name="Nakamura H."/>
            <person name="Ohtoshi R."/>
            <person name="Moran D.A.P."/>
            <person name="Shinohara A."/>
            <person name="Yoshida Y."/>
            <person name="Fujiwara M."/>
            <person name="Mori M."/>
            <person name="Tomita M."/>
            <person name="Arakawa K."/>
        </authorList>
    </citation>
    <scope>NUCLEOTIDE SEQUENCE [LARGE SCALE GENOMIC DNA]</scope>
</reference>
<dbReference type="EMBL" id="BGPR01019475">
    <property type="protein sequence ID" value="GBN82036.1"/>
    <property type="molecule type" value="Genomic_DNA"/>
</dbReference>
<dbReference type="OrthoDB" id="6435567at2759"/>
<evidence type="ECO:0000313" key="2">
    <source>
        <dbReference type="EMBL" id="GBN82036.1"/>
    </source>
</evidence>
<evidence type="ECO:0000313" key="3">
    <source>
        <dbReference type="Proteomes" id="UP000499080"/>
    </source>
</evidence>
<dbReference type="InterPro" id="IPR043502">
    <property type="entry name" value="DNA/RNA_pol_sf"/>
</dbReference>
<keyword evidence="3" id="KW-1185">Reference proteome</keyword>
<dbReference type="PROSITE" id="PS50878">
    <property type="entry name" value="RT_POL"/>
    <property type="match status" value="1"/>
</dbReference>
<sequence>MQSVQKADGTFTTSMEETVNTIVARLFPLDHSPSETIEQREVRRMVAEYNSLEMAPPFSPWEIQGVLDQMAPRKAPGKDVITVEILRAIHKQCPMLLIHLLNKCLEIGCFPENWKSAKLVLLAKPGKEPSQAGSYRPICLLSVVSKAYDKLLTQRLTFLFHSKDRLHPRQHGFRVGRSCETANCSLWGAISSALSDRGRVCVISLDVAGAFDSVWRQSVLSRLVYAGCPINIFRVIRDYFLGRKVVFFHDTGQWAFRAERGVPQGSCSGPFLWNVVLDTALDVGLPEGCFIQAFANDLVLVVRGLTKEELEERGTLALQKLMAWGAQHNLTFNPSKTVLLPITFGGRLSLTDPPVITMNSTVLQASGGCRYLGVWWESGLTFLEHFKRVRRRVDVLSYRLSMVAGRFFTRREKIFFRIYKGALEPYILYGYGGWGHRLNFLKSQRFS</sequence>
<comment type="caution">
    <text evidence="2">The sequence shown here is derived from an EMBL/GenBank/DDBJ whole genome shotgun (WGS) entry which is preliminary data.</text>
</comment>
<dbReference type="Proteomes" id="UP000499080">
    <property type="component" value="Unassembled WGS sequence"/>
</dbReference>
<dbReference type="InterPro" id="IPR000477">
    <property type="entry name" value="RT_dom"/>
</dbReference>
<dbReference type="PANTHER" id="PTHR19446">
    <property type="entry name" value="REVERSE TRANSCRIPTASES"/>
    <property type="match status" value="1"/>
</dbReference>
<dbReference type="SUPFAM" id="SSF56672">
    <property type="entry name" value="DNA/RNA polymerases"/>
    <property type="match status" value="1"/>
</dbReference>
<dbReference type="Pfam" id="PF00078">
    <property type="entry name" value="RVT_1"/>
    <property type="match status" value="1"/>
</dbReference>
<dbReference type="GO" id="GO:0071897">
    <property type="term" value="P:DNA biosynthetic process"/>
    <property type="evidence" value="ECO:0007669"/>
    <property type="project" value="UniProtKB-ARBA"/>
</dbReference>
<protein>
    <recommendedName>
        <fullName evidence="1">Reverse transcriptase domain-containing protein</fullName>
    </recommendedName>
</protein>
<gene>
    <name evidence="2" type="primary">R1A1-elementORF2_389</name>
    <name evidence="2" type="ORF">AVEN_84400_1</name>
</gene>
<feature type="domain" description="Reverse transcriptase" evidence="1">
    <location>
        <begin position="103"/>
        <end position="362"/>
    </location>
</feature>
<name>A0A4Y2S359_ARAVE</name>
<organism evidence="2 3">
    <name type="scientific">Araneus ventricosus</name>
    <name type="common">Orbweaver spider</name>
    <name type="synonym">Epeira ventricosa</name>
    <dbReference type="NCBI Taxonomy" id="182803"/>
    <lineage>
        <taxon>Eukaryota</taxon>
        <taxon>Metazoa</taxon>
        <taxon>Ecdysozoa</taxon>
        <taxon>Arthropoda</taxon>
        <taxon>Chelicerata</taxon>
        <taxon>Arachnida</taxon>
        <taxon>Araneae</taxon>
        <taxon>Araneomorphae</taxon>
        <taxon>Entelegynae</taxon>
        <taxon>Araneoidea</taxon>
        <taxon>Araneidae</taxon>
        <taxon>Araneus</taxon>
    </lineage>
</organism>
<dbReference type="AlphaFoldDB" id="A0A4Y2S359"/>